<feature type="non-terminal residue" evidence="1">
    <location>
        <position position="39"/>
    </location>
</feature>
<dbReference type="EMBL" id="BARS01003340">
    <property type="protein sequence ID" value="GAF81350.1"/>
    <property type="molecule type" value="Genomic_DNA"/>
</dbReference>
<sequence length="39" mass="4413">MSEKKIFSAVGEKEVTRAIVNKFAEQFCEYVESDCIIIG</sequence>
<reference evidence="1" key="1">
    <citation type="journal article" date="2014" name="Front. Microbiol.">
        <title>High frequency of phylogenetically diverse reductive dehalogenase-homologous genes in deep subseafloor sedimentary metagenomes.</title>
        <authorList>
            <person name="Kawai M."/>
            <person name="Futagami T."/>
            <person name="Toyoda A."/>
            <person name="Takaki Y."/>
            <person name="Nishi S."/>
            <person name="Hori S."/>
            <person name="Arai W."/>
            <person name="Tsubouchi T."/>
            <person name="Morono Y."/>
            <person name="Uchiyama I."/>
            <person name="Ito T."/>
            <person name="Fujiyama A."/>
            <person name="Inagaki F."/>
            <person name="Takami H."/>
        </authorList>
    </citation>
    <scope>NUCLEOTIDE SEQUENCE</scope>
    <source>
        <strain evidence="1">Expedition CK06-06</strain>
    </source>
</reference>
<organism evidence="1">
    <name type="scientific">marine sediment metagenome</name>
    <dbReference type="NCBI Taxonomy" id="412755"/>
    <lineage>
        <taxon>unclassified sequences</taxon>
        <taxon>metagenomes</taxon>
        <taxon>ecological metagenomes</taxon>
    </lineage>
</organism>
<comment type="caution">
    <text evidence="1">The sequence shown here is derived from an EMBL/GenBank/DDBJ whole genome shotgun (WGS) entry which is preliminary data.</text>
</comment>
<accession>X0TYW3</accession>
<proteinExistence type="predicted"/>
<name>X0TYW3_9ZZZZ</name>
<evidence type="ECO:0000313" key="1">
    <source>
        <dbReference type="EMBL" id="GAF81350.1"/>
    </source>
</evidence>
<gene>
    <name evidence="1" type="ORF">S01H1_06467</name>
</gene>
<dbReference type="AlphaFoldDB" id="X0TYW3"/>
<protein>
    <submittedName>
        <fullName evidence="1">Uncharacterized protein</fullName>
    </submittedName>
</protein>